<gene>
    <name evidence="1" type="ORF">PanWU01x14_208060</name>
</gene>
<keyword evidence="2" id="KW-1185">Reference proteome</keyword>
<comment type="caution">
    <text evidence="1">The sequence shown here is derived from an EMBL/GenBank/DDBJ whole genome shotgun (WGS) entry which is preliminary data.</text>
</comment>
<evidence type="ECO:0000313" key="2">
    <source>
        <dbReference type="Proteomes" id="UP000237105"/>
    </source>
</evidence>
<accession>A0A2P5BV98</accession>
<sequence>MACQQPSHHPDVTSNIWLWPTKVPLALESDALEIMIFACIVTVKIDNTGSLHLFRHPRMDIVFDTCTYARDEVSQPQQMPVGAKDKNLQSGIWRSFQPRGRCIIDLLSCQDQELEAFCGSLKNVICNPSKLFPQGQEDYSFPFQIVQY</sequence>
<dbReference type="Proteomes" id="UP000237105">
    <property type="component" value="Unassembled WGS sequence"/>
</dbReference>
<protein>
    <submittedName>
        <fullName evidence="1">Uncharacterized protein</fullName>
    </submittedName>
</protein>
<proteinExistence type="predicted"/>
<dbReference type="EMBL" id="JXTB01000216">
    <property type="protein sequence ID" value="PON52696.1"/>
    <property type="molecule type" value="Genomic_DNA"/>
</dbReference>
<organism evidence="1 2">
    <name type="scientific">Parasponia andersonii</name>
    <name type="common">Sponia andersonii</name>
    <dbReference type="NCBI Taxonomy" id="3476"/>
    <lineage>
        <taxon>Eukaryota</taxon>
        <taxon>Viridiplantae</taxon>
        <taxon>Streptophyta</taxon>
        <taxon>Embryophyta</taxon>
        <taxon>Tracheophyta</taxon>
        <taxon>Spermatophyta</taxon>
        <taxon>Magnoliopsida</taxon>
        <taxon>eudicotyledons</taxon>
        <taxon>Gunneridae</taxon>
        <taxon>Pentapetalae</taxon>
        <taxon>rosids</taxon>
        <taxon>fabids</taxon>
        <taxon>Rosales</taxon>
        <taxon>Cannabaceae</taxon>
        <taxon>Parasponia</taxon>
    </lineage>
</organism>
<name>A0A2P5BV98_PARAD</name>
<dbReference type="AlphaFoldDB" id="A0A2P5BV98"/>
<reference evidence="2" key="1">
    <citation type="submission" date="2016-06" db="EMBL/GenBank/DDBJ databases">
        <title>Parallel loss of symbiosis genes in relatives of nitrogen-fixing non-legume Parasponia.</title>
        <authorList>
            <person name="Van Velzen R."/>
            <person name="Holmer R."/>
            <person name="Bu F."/>
            <person name="Rutten L."/>
            <person name="Van Zeijl A."/>
            <person name="Liu W."/>
            <person name="Santuari L."/>
            <person name="Cao Q."/>
            <person name="Sharma T."/>
            <person name="Shen D."/>
            <person name="Roswanjaya Y."/>
            <person name="Wardhani T."/>
            <person name="Kalhor M.S."/>
            <person name="Jansen J."/>
            <person name="Van den Hoogen J."/>
            <person name="Gungor B."/>
            <person name="Hartog M."/>
            <person name="Hontelez J."/>
            <person name="Verver J."/>
            <person name="Yang W.-C."/>
            <person name="Schijlen E."/>
            <person name="Repin R."/>
            <person name="Schilthuizen M."/>
            <person name="Schranz E."/>
            <person name="Heidstra R."/>
            <person name="Miyata K."/>
            <person name="Fedorova E."/>
            <person name="Kohlen W."/>
            <person name="Bisseling T."/>
            <person name="Smit S."/>
            <person name="Geurts R."/>
        </authorList>
    </citation>
    <scope>NUCLEOTIDE SEQUENCE [LARGE SCALE GENOMIC DNA]</scope>
    <source>
        <strain evidence="2">cv. WU1-14</strain>
    </source>
</reference>
<evidence type="ECO:0000313" key="1">
    <source>
        <dbReference type="EMBL" id="PON52696.1"/>
    </source>
</evidence>